<feature type="compositionally biased region" description="Basic and acidic residues" evidence="5">
    <location>
        <begin position="9"/>
        <end position="25"/>
    </location>
</feature>
<evidence type="ECO:0000256" key="2">
    <source>
        <dbReference type="ARBA" id="ARBA00022741"/>
    </source>
</evidence>
<proteinExistence type="predicted"/>
<evidence type="ECO:0000256" key="3">
    <source>
        <dbReference type="ARBA" id="ARBA00022840"/>
    </source>
</evidence>
<evidence type="ECO:0000256" key="1">
    <source>
        <dbReference type="ARBA" id="ARBA00012513"/>
    </source>
</evidence>
<dbReference type="Proteomes" id="UP001447188">
    <property type="component" value="Unassembled WGS sequence"/>
</dbReference>
<gene>
    <name evidence="7" type="primary">KIC1</name>
    <name evidence="7" type="ORF">Q9L58_007878</name>
</gene>
<keyword evidence="3 4" id="KW-0067">ATP-binding</keyword>
<keyword evidence="7" id="KW-0418">Kinase</keyword>
<evidence type="ECO:0000256" key="4">
    <source>
        <dbReference type="PROSITE-ProRule" id="PRU10141"/>
    </source>
</evidence>
<protein>
    <recommendedName>
        <fullName evidence="1">non-specific serine/threonine protein kinase</fullName>
        <ecNumber evidence="1">2.7.11.1</ecNumber>
    </recommendedName>
</protein>
<name>A0ABR3GB72_9PEZI</name>
<dbReference type="Gene3D" id="1.10.510.10">
    <property type="entry name" value="Transferase(Phosphotransferase) domain 1"/>
    <property type="match status" value="1"/>
</dbReference>
<feature type="compositionally biased region" description="Low complexity" evidence="5">
    <location>
        <begin position="677"/>
        <end position="694"/>
    </location>
</feature>
<feature type="compositionally biased region" description="Polar residues" evidence="5">
    <location>
        <begin position="700"/>
        <end position="711"/>
    </location>
</feature>
<feature type="compositionally biased region" description="Low complexity" evidence="5">
    <location>
        <begin position="531"/>
        <end position="556"/>
    </location>
</feature>
<evidence type="ECO:0000313" key="8">
    <source>
        <dbReference type="Proteomes" id="UP001447188"/>
    </source>
</evidence>
<feature type="compositionally biased region" description="Polar residues" evidence="5">
    <location>
        <begin position="418"/>
        <end position="434"/>
    </location>
</feature>
<organism evidence="7 8">
    <name type="scientific">Discina gigas</name>
    <dbReference type="NCBI Taxonomy" id="1032678"/>
    <lineage>
        <taxon>Eukaryota</taxon>
        <taxon>Fungi</taxon>
        <taxon>Dikarya</taxon>
        <taxon>Ascomycota</taxon>
        <taxon>Pezizomycotina</taxon>
        <taxon>Pezizomycetes</taxon>
        <taxon>Pezizales</taxon>
        <taxon>Discinaceae</taxon>
        <taxon>Discina</taxon>
    </lineage>
</organism>
<keyword evidence="8" id="KW-1185">Reference proteome</keyword>
<dbReference type="PROSITE" id="PS50011">
    <property type="entry name" value="PROTEIN_KINASE_DOM"/>
    <property type="match status" value="1"/>
</dbReference>
<dbReference type="SUPFAM" id="SSF56112">
    <property type="entry name" value="Protein kinase-like (PK-like)"/>
    <property type="match status" value="1"/>
</dbReference>
<dbReference type="InterPro" id="IPR008271">
    <property type="entry name" value="Ser/Thr_kinase_AS"/>
</dbReference>
<dbReference type="InterPro" id="IPR050629">
    <property type="entry name" value="STE20/SPS1-PAK"/>
</dbReference>
<dbReference type="InterPro" id="IPR011009">
    <property type="entry name" value="Kinase-like_dom_sf"/>
</dbReference>
<dbReference type="PANTHER" id="PTHR48012">
    <property type="entry name" value="STERILE20-LIKE KINASE, ISOFORM B-RELATED"/>
    <property type="match status" value="1"/>
</dbReference>
<evidence type="ECO:0000256" key="5">
    <source>
        <dbReference type="SAM" id="MobiDB-lite"/>
    </source>
</evidence>
<dbReference type="EMBL" id="JBBBZM010000133">
    <property type="protein sequence ID" value="KAL0633194.1"/>
    <property type="molecule type" value="Genomic_DNA"/>
</dbReference>
<dbReference type="Pfam" id="PF00069">
    <property type="entry name" value="Pkinase"/>
    <property type="match status" value="1"/>
</dbReference>
<dbReference type="PROSITE" id="PS00107">
    <property type="entry name" value="PROTEIN_KINASE_ATP"/>
    <property type="match status" value="1"/>
</dbReference>
<dbReference type="InterPro" id="IPR000719">
    <property type="entry name" value="Prot_kinase_dom"/>
</dbReference>
<dbReference type="InterPro" id="IPR017441">
    <property type="entry name" value="Protein_kinase_ATP_BS"/>
</dbReference>
<dbReference type="GO" id="GO:0016301">
    <property type="term" value="F:kinase activity"/>
    <property type="evidence" value="ECO:0007669"/>
    <property type="project" value="UniProtKB-KW"/>
</dbReference>
<feature type="region of interest" description="Disordered" evidence="5">
    <location>
        <begin position="635"/>
        <end position="721"/>
    </location>
</feature>
<evidence type="ECO:0000259" key="6">
    <source>
        <dbReference type="PROSITE" id="PS50011"/>
    </source>
</evidence>
<accession>A0ABR3GB72</accession>
<dbReference type="SMART" id="SM00220">
    <property type="entry name" value="S_TKc"/>
    <property type="match status" value="1"/>
</dbReference>
<feature type="compositionally biased region" description="Low complexity" evidence="5">
    <location>
        <begin position="643"/>
        <end position="656"/>
    </location>
</feature>
<feature type="region of interest" description="Disordered" evidence="5">
    <location>
        <begin position="475"/>
        <end position="596"/>
    </location>
</feature>
<sequence>MSAATASERALRVRENSDKAVRKEMTSVPPDVPYTVLELVGKGSFGSVYKGEGRIHNETKQVVAVKSLDLDQHDDEIKDIQKEIALLSQLKAGDAPNITAFHGSYLLGHRLWVIMDFCSGGSVRTLMKAGPIDEKYITIIVRETLTALGYLHKQGIIHRDIKAANILVGQDGRVQLCDFGVSAQLVGKSGKRNTFVGTPQWMAPEALTGGSYDSRIDIWSFGITIIEMAKQNPPLFNIPPNRVVDMIPRLPPPRLEGGNWSNNLREFVALCLNEVPDERATVEELLRSKFVKGSKGIPSSLMRELIVRYDQWANRGGVRDSMWQAALQSDMDQLGATLSSEPGWDFDTVKSRLSGVGEYIAKEMGSSAATLKATYRVPGPAGQRTAEGLVRLFQSPEEEAQAMQNGTKMGLGAMGSGSDLSFRSGASSRSTTPEQKVAMISIPSFDDKGLRVPEKFISPMTQIAIPSEDETMRLARAGASSTPRSTPTPPLLDKDRAPMVRIRRNRAGSAGSSVLRPNGRSSSPTPPPTGPLAAGATDRDISPSPGRRPSMAASAPSSPPRLANPLGLKSHHLPSKSAPNIAVPGNGAPPLPTIRGGLVAGANGPHGKSRSQDITGLGLARGGVGMRGIVNKPGSLNLNLPPGTNGSETNGNSGLGMLPPSPSRPYYPQHTPQGSFSSVQGIGLSSLSSQTSLVGSGGSMNSITTNMSGSTLRDGEGGWGAGPGGFPVIQPLDVSVLPLDGEDPRMLEELDRVLAGLGDALEVMQVGLKGMRKWRDREVGEGGEGES</sequence>
<feature type="binding site" evidence="4">
    <location>
        <position position="66"/>
    </location>
    <ligand>
        <name>ATP</name>
        <dbReference type="ChEBI" id="CHEBI:30616"/>
    </ligand>
</feature>
<keyword evidence="2 4" id="KW-0547">Nucleotide-binding</keyword>
<feature type="region of interest" description="Disordered" evidence="5">
    <location>
        <begin position="415"/>
        <end position="435"/>
    </location>
</feature>
<feature type="region of interest" description="Disordered" evidence="5">
    <location>
        <begin position="1"/>
        <end position="25"/>
    </location>
</feature>
<evidence type="ECO:0000313" key="7">
    <source>
        <dbReference type="EMBL" id="KAL0633194.1"/>
    </source>
</evidence>
<comment type="caution">
    <text evidence="7">The sequence shown here is derived from an EMBL/GenBank/DDBJ whole genome shotgun (WGS) entry which is preliminary data.</text>
</comment>
<dbReference type="EC" id="2.7.11.1" evidence="1"/>
<dbReference type="PANTHER" id="PTHR48012:SF21">
    <property type="entry name" value="PH DOMAIN-CONTAINING PROTEIN"/>
    <property type="match status" value="1"/>
</dbReference>
<keyword evidence="7" id="KW-0808">Transferase</keyword>
<dbReference type="PROSITE" id="PS00108">
    <property type="entry name" value="PROTEIN_KINASE_ST"/>
    <property type="match status" value="1"/>
</dbReference>
<reference evidence="7 8" key="1">
    <citation type="submission" date="2024-02" db="EMBL/GenBank/DDBJ databases">
        <title>Discinaceae phylogenomics.</title>
        <authorList>
            <person name="Dirks A.C."/>
            <person name="James T.Y."/>
        </authorList>
    </citation>
    <scope>NUCLEOTIDE SEQUENCE [LARGE SCALE GENOMIC DNA]</scope>
    <source>
        <strain evidence="7 8">ACD0624</strain>
    </source>
</reference>
<feature type="domain" description="Protein kinase" evidence="6">
    <location>
        <begin position="34"/>
        <end position="291"/>
    </location>
</feature>